<organism evidence="1 2">
    <name type="scientific">Adineta ricciae</name>
    <name type="common">Rotifer</name>
    <dbReference type="NCBI Taxonomy" id="249248"/>
    <lineage>
        <taxon>Eukaryota</taxon>
        <taxon>Metazoa</taxon>
        <taxon>Spiralia</taxon>
        <taxon>Gnathifera</taxon>
        <taxon>Rotifera</taxon>
        <taxon>Eurotatoria</taxon>
        <taxon>Bdelloidea</taxon>
        <taxon>Adinetida</taxon>
        <taxon>Adinetidae</taxon>
        <taxon>Adineta</taxon>
    </lineage>
</organism>
<evidence type="ECO:0000313" key="1">
    <source>
        <dbReference type="EMBL" id="CAF1686556.1"/>
    </source>
</evidence>
<dbReference type="AlphaFoldDB" id="A0A816HJW6"/>
<feature type="non-terminal residue" evidence="1">
    <location>
        <position position="122"/>
    </location>
</feature>
<comment type="caution">
    <text evidence="1">The sequence shown here is derived from an EMBL/GenBank/DDBJ whole genome shotgun (WGS) entry which is preliminary data.</text>
</comment>
<protein>
    <submittedName>
        <fullName evidence="1">Uncharacterized protein</fullName>
    </submittedName>
</protein>
<gene>
    <name evidence="1" type="ORF">XAT740_LOCUS62072</name>
</gene>
<accession>A0A816HJW6</accession>
<proteinExistence type="predicted"/>
<keyword evidence="2" id="KW-1185">Reference proteome</keyword>
<sequence>MYALNKFSPAQHTPPISTLAERSVVLANSLRNADVSAPTRFVQAKTSIIELRMRILYSDIDEKIKKELGDQMSQLKHLIQEGADTSTSLLATFASTLDKLRIYTKFAVENFSKAANQQTSDR</sequence>
<dbReference type="EMBL" id="CAJNOR010017016">
    <property type="protein sequence ID" value="CAF1686556.1"/>
    <property type="molecule type" value="Genomic_DNA"/>
</dbReference>
<dbReference type="Proteomes" id="UP000663828">
    <property type="component" value="Unassembled WGS sequence"/>
</dbReference>
<name>A0A816HJW6_ADIRI</name>
<evidence type="ECO:0000313" key="2">
    <source>
        <dbReference type="Proteomes" id="UP000663828"/>
    </source>
</evidence>
<reference evidence="1" key="1">
    <citation type="submission" date="2021-02" db="EMBL/GenBank/DDBJ databases">
        <authorList>
            <person name="Nowell W R."/>
        </authorList>
    </citation>
    <scope>NUCLEOTIDE SEQUENCE</scope>
</reference>